<protein>
    <recommendedName>
        <fullName evidence="12">Ascorbate-specific PTS system EIIC component</fullName>
    </recommendedName>
    <alternativeName>
        <fullName evidence="13">Ascorbate-specific permease IIC component UlaA</fullName>
    </alternativeName>
</protein>
<evidence type="ECO:0000256" key="6">
    <source>
        <dbReference type="ARBA" id="ARBA00022683"/>
    </source>
</evidence>
<dbReference type="OrthoDB" id="9796178at2"/>
<keyword evidence="16" id="KW-1185">Reference proteome</keyword>
<feature type="transmembrane region" description="Helical" evidence="14">
    <location>
        <begin position="12"/>
        <end position="29"/>
    </location>
</feature>
<keyword evidence="7 14" id="KW-0812">Transmembrane</keyword>
<dbReference type="Proteomes" id="UP000184080">
    <property type="component" value="Unassembled WGS sequence"/>
</dbReference>
<dbReference type="EMBL" id="FQZO01000010">
    <property type="protein sequence ID" value="SHJ88950.1"/>
    <property type="molecule type" value="Genomic_DNA"/>
</dbReference>
<gene>
    <name evidence="15" type="ORF">SAMN05444401_0014</name>
</gene>
<keyword evidence="9 14" id="KW-0472">Membrane</keyword>
<dbReference type="PANTHER" id="PTHR33843">
    <property type="entry name" value="ASCORBATE-SPECIFIC PTS SYSTEM EIIC COMPONENT"/>
    <property type="match status" value="1"/>
</dbReference>
<comment type="function">
    <text evidence="10">The phosphoenolpyruvate-dependent sugar phosphotransferase system (sugar PTS), a major carbohydrate active transport system, catalyzes the phosphorylation of incoming sugar substrates concomitantly with their translocation across the cell membrane. The enzyme II UlaABC PTS system is involved in ascorbate transport.</text>
</comment>
<evidence type="ECO:0000256" key="12">
    <source>
        <dbReference type="ARBA" id="ARBA00039702"/>
    </source>
</evidence>
<evidence type="ECO:0000256" key="14">
    <source>
        <dbReference type="SAM" id="Phobius"/>
    </source>
</evidence>
<feature type="transmembrane region" description="Helical" evidence="14">
    <location>
        <begin position="50"/>
        <end position="75"/>
    </location>
</feature>
<evidence type="ECO:0000256" key="9">
    <source>
        <dbReference type="ARBA" id="ARBA00023136"/>
    </source>
</evidence>
<feature type="transmembrane region" description="Helical" evidence="14">
    <location>
        <begin position="95"/>
        <end position="112"/>
    </location>
</feature>
<evidence type="ECO:0000256" key="8">
    <source>
        <dbReference type="ARBA" id="ARBA00022989"/>
    </source>
</evidence>
<evidence type="ECO:0000256" key="2">
    <source>
        <dbReference type="ARBA" id="ARBA00011738"/>
    </source>
</evidence>
<feature type="transmembrane region" description="Helical" evidence="14">
    <location>
        <begin position="354"/>
        <end position="377"/>
    </location>
</feature>
<evidence type="ECO:0000256" key="1">
    <source>
        <dbReference type="ARBA" id="ARBA00004651"/>
    </source>
</evidence>
<dbReference type="STRING" id="1121298.SAMN05444401_0014"/>
<feature type="transmembrane region" description="Helical" evidence="14">
    <location>
        <begin position="384"/>
        <end position="406"/>
    </location>
</feature>
<feature type="transmembrane region" description="Helical" evidence="14">
    <location>
        <begin position="224"/>
        <end position="242"/>
    </location>
</feature>
<keyword evidence="6" id="KW-0598">Phosphotransferase system</keyword>
<dbReference type="RefSeq" id="WP_073011459.1">
    <property type="nucleotide sequence ID" value="NZ_FQZO01000010.1"/>
</dbReference>
<dbReference type="AlphaFoldDB" id="A0A1M6MZV8"/>
<feature type="transmembrane region" description="Helical" evidence="14">
    <location>
        <begin position="119"/>
        <end position="139"/>
    </location>
</feature>
<evidence type="ECO:0000256" key="7">
    <source>
        <dbReference type="ARBA" id="ARBA00022692"/>
    </source>
</evidence>
<evidence type="ECO:0000256" key="3">
    <source>
        <dbReference type="ARBA" id="ARBA00022448"/>
    </source>
</evidence>
<dbReference type="GO" id="GO:0009401">
    <property type="term" value="P:phosphoenolpyruvate-dependent sugar phosphotransferase system"/>
    <property type="evidence" value="ECO:0007669"/>
    <property type="project" value="UniProtKB-KW"/>
</dbReference>
<reference evidence="15 16" key="1">
    <citation type="submission" date="2016-11" db="EMBL/GenBank/DDBJ databases">
        <authorList>
            <person name="Jaros S."/>
            <person name="Januszkiewicz K."/>
            <person name="Wedrychowicz H."/>
        </authorList>
    </citation>
    <scope>NUCLEOTIDE SEQUENCE [LARGE SCALE GENOMIC DNA]</scope>
    <source>
        <strain evidence="15 16">DSM 21864</strain>
    </source>
</reference>
<evidence type="ECO:0000313" key="15">
    <source>
        <dbReference type="EMBL" id="SHJ88950.1"/>
    </source>
</evidence>
<dbReference type="GO" id="GO:0005886">
    <property type="term" value="C:plasma membrane"/>
    <property type="evidence" value="ECO:0007669"/>
    <property type="project" value="UniProtKB-SubCell"/>
</dbReference>
<keyword evidence="8 14" id="KW-1133">Transmembrane helix</keyword>
<feature type="transmembrane region" description="Helical" evidence="14">
    <location>
        <begin position="271"/>
        <end position="293"/>
    </location>
</feature>
<comment type="subunit">
    <text evidence="2">Homodimer.</text>
</comment>
<evidence type="ECO:0000256" key="13">
    <source>
        <dbReference type="ARBA" id="ARBA00042859"/>
    </source>
</evidence>
<comment type="similarity">
    <text evidence="11">Belongs to the UlaA family.</text>
</comment>
<sequence length="435" mass="46051">MGIISYLTNNIFKQPPILLGLIAMVGLLVQGKSFSDIIKGTFKTIIGVIALFKGVNIIASAISPLAGAFSTLYALPQGNQFNPDAWVNFIGEHGSEIGIVILLAFIINLIVARISPMKNIFLTGHIFFWMSYIFVAVGIEGGLSGTGLIAFATIFLSIYIIVVPALMRPLVKKVTGSDKFTIGHSTSIFCFLGAGIGKLLGDSKKSTEDLKVPSYLEFFKETTIATSLILFFTYIIVGLIIGGEARVKVFGSAVGTIGTIGGMQYDLFTFSLMAGLTFGAGLTVLLTGVRLMLGEIVPAFKGISDKLIPNAVPALDIPMVFPYAPNALTIGFLVSMITSILTIVIMASTGTMTYAIIPLTVACFFDVAPGAIFANAYGGRRGAVIASAVSGVLMVLLVSLAMPALFNTVAGFNQAFGGNDFSLWSIIASFFSKLF</sequence>
<dbReference type="NCBIfam" id="NF006920">
    <property type="entry name" value="PRK09410.1-2"/>
    <property type="match status" value="1"/>
</dbReference>
<feature type="transmembrane region" description="Helical" evidence="14">
    <location>
        <begin position="145"/>
        <end position="167"/>
    </location>
</feature>
<evidence type="ECO:0000256" key="5">
    <source>
        <dbReference type="ARBA" id="ARBA00022597"/>
    </source>
</evidence>
<name>A0A1M6MZV8_9CLOT</name>
<dbReference type="PANTHER" id="PTHR33843:SF4">
    <property type="entry name" value="ASCORBATE-SPECIFIC PTS SYSTEM EIIC COMPONENT"/>
    <property type="match status" value="1"/>
</dbReference>
<keyword evidence="3" id="KW-0813">Transport</keyword>
<accession>A0A1M6MZV8</accession>
<keyword evidence="4" id="KW-1003">Cell membrane</keyword>
<evidence type="ECO:0000256" key="11">
    <source>
        <dbReference type="ARBA" id="ARBA00038218"/>
    </source>
</evidence>
<dbReference type="InterPro" id="IPR051562">
    <property type="entry name" value="Ascorbate-PTS_EIIC"/>
</dbReference>
<organism evidence="15 16">
    <name type="scientific">Clostridium amylolyticum</name>
    <dbReference type="NCBI Taxonomy" id="1121298"/>
    <lineage>
        <taxon>Bacteria</taxon>
        <taxon>Bacillati</taxon>
        <taxon>Bacillota</taxon>
        <taxon>Clostridia</taxon>
        <taxon>Eubacteriales</taxon>
        <taxon>Clostridiaceae</taxon>
        <taxon>Clostridium</taxon>
    </lineage>
</organism>
<dbReference type="InterPro" id="IPR004703">
    <property type="entry name" value="PTS_sugar-sp_permease"/>
</dbReference>
<proteinExistence type="inferred from homology"/>
<comment type="subcellular location">
    <subcellularLocation>
        <location evidence="1">Cell membrane</location>
        <topology evidence="1">Multi-pass membrane protein</topology>
    </subcellularLocation>
</comment>
<evidence type="ECO:0000313" key="16">
    <source>
        <dbReference type="Proteomes" id="UP000184080"/>
    </source>
</evidence>
<evidence type="ECO:0000256" key="10">
    <source>
        <dbReference type="ARBA" id="ARBA00037387"/>
    </source>
</evidence>
<keyword evidence="5" id="KW-0762">Sugar transport</keyword>
<feature type="transmembrane region" description="Helical" evidence="14">
    <location>
        <begin position="327"/>
        <end position="348"/>
    </location>
</feature>
<dbReference type="Pfam" id="PF03611">
    <property type="entry name" value="EIIC-GAT"/>
    <property type="match status" value="1"/>
</dbReference>
<evidence type="ECO:0000256" key="4">
    <source>
        <dbReference type="ARBA" id="ARBA00022475"/>
    </source>
</evidence>